<feature type="compositionally biased region" description="Polar residues" evidence="1">
    <location>
        <begin position="55"/>
        <end position="66"/>
    </location>
</feature>
<keyword evidence="4" id="KW-1185">Reference proteome</keyword>
<protein>
    <submittedName>
        <fullName evidence="3">Uncharacterized protein</fullName>
    </submittedName>
</protein>
<organism evidence="3 4">
    <name type="scientific">Methylocaldum szegediense</name>
    <dbReference type="NCBI Taxonomy" id="73780"/>
    <lineage>
        <taxon>Bacteria</taxon>
        <taxon>Pseudomonadati</taxon>
        <taxon>Pseudomonadota</taxon>
        <taxon>Gammaproteobacteria</taxon>
        <taxon>Methylococcales</taxon>
        <taxon>Methylococcaceae</taxon>
        <taxon>Methylocaldum</taxon>
    </lineage>
</organism>
<sequence>MWPIHSGKTFGWPSRILVCLTGLACPVPYIIGVIRWPQKRRAKRLKTPVLDQRSHGATNRITARND</sequence>
<evidence type="ECO:0000256" key="1">
    <source>
        <dbReference type="SAM" id="MobiDB-lite"/>
    </source>
</evidence>
<feature type="transmembrane region" description="Helical" evidence="2">
    <location>
        <begin position="12"/>
        <end position="36"/>
    </location>
</feature>
<keyword evidence="2" id="KW-0472">Membrane</keyword>
<keyword evidence="2" id="KW-1133">Transmembrane helix</keyword>
<evidence type="ECO:0000313" key="4">
    <source>
        <dbReference type="Proteomes" id="UP001162030"/>
    </source>
</evidence>
<dbReference type="Proteomes" id="UP001162030">
    <property type="component" value="Chromosome"/>
</dbReference>
<keyword evidence="2" id="KW-0812">Transmembrane</keyword>
<dbReference type="InterPro" id="IPR005625">
    <property type="entry name" value="PepSY-ass_TM"/>
</dbReference>
<proteinExistence type="predicted"/>
<accession>A0ABN8X1S0</accession>
<name>A0ABN8X1S0_9GAMM</name>
<feature type="region of interest" description="Disordered" evidence="1">
    <location>
        <begin position="45"/>
        <end position="66"/>
    </location>
</feature>
<dbReference type="EMBL" id="OX458333">
    <property type="protein sequence ID" value="CAI8820466.1"/>
    <property type="molecule type" value="Genomic_DNA"/>
</dbReference>
<reference evidence="3 4" key="1">
    <citation type="submission" date="2023-03" db="EMBL/GenBank/DDBJ databases">
        <authorList>
            <person name="Pearce D."/>
        </authorList>
    </citation>
    <scope>NUCLEOTIDE SEQUENCE [LARGE SCALE GENOMIC DNA]</scope>
    <source>
        <strain evidence="3">Msz</strain>
    </source>
</reference>
<dbReference type="Pfam" id="PF03929">
    <property type="entry name" value="PepSY_TM"/>
    <property type="match status" value="1"/>
</dbReference>
<evidence type="ECO:0000313" key="3">
    <source>
        <dbReference type="EMBL" id="CAI8820466.1"/>
    </source>
</evidence>
<gene>
    <name evidence="3" type="ORF">MSZNOR_1948</name>
</gene>
<evidence type="ECO:0000256" key="2">
    <source>
        <dbReference type="SAM" id="Phobius"/>
    </source>
</evidence>